<keyword evidence="3" id="KW-0489">Methyltransferase</keyword>
<evidence type="ECO:0000256" key="1">
    <source>
        <dbReference type="ARBA" id="ARBA00022946"/>
    </source>
</evidence>
<proteinExistence type="predicted"/>
<name>A0A1B1CFV4_RHILE</name>
<dbReference type="InterPro" id="IPR027266">
    <property type="entry name" value="TrmE/GcvT-like"/>
</dbReference>
<dbReference type="Gene3D" id="3.30.1360.120">
    <property type="entry name" value="Probable tRNA modification gtpase trme, domain 1"/>
    <property type="match status" value="1"/>
</dbReference>
<dbReference type="PANTHER" id="PTHR22602:SF0">
    <property type="entry name" value="TRANSFERASE CAF17, MITOCHONDRIAL-RELATED"/>
    <property type="match status" value="1"/>
</dbReference>
<dbReference type="NCBIfam" id="TIGR03317">
    <property type="entry name" value="ygfZ_signature"/>
    <property type="match status" value="1"/>
</dbReference>
<dbReference type="SUPFAM" id="SSF103025">
    <property type="entry name" value="Folate-binding domain"/>
    <property type="match status" value="1"/>
</dbReference>
<dbReference type="RefSeq" id="WP_065282395.1">
    <property type="nucleotide sequence ID" value="NZ_CP016286.1"/>
</dbReference>
<evidence type="ECO:0000313" key="3">
    <source>
        <dbReference type="EMBL" id="ANP88638.1"/>
    </source>
</evidence>
<dbReference type="PANTHER" id="PTHR22602">
    <property type="entry name" value="TRANSFERASE CAF17, MITOCHONDRIAL-RELATED"/>
    <property type="match status" value="1"/>
</dbReference>
<dbReference type="Proteomes" id="UP000092691">
    <property type="component" value="Chromosome"/>
</dbReference>
<protein>
    <submittedName>
        <fullName evidence="3">Aminomethyltransferase</fullName>
    </submittedName>
</protein>
<evidence type="ECO:0000259" key="2">
    <source>
        <dbReference type="Pfam" id="PF25455"/>
    </source>
</evidence>
<evidence type="ECO:0000313" key="4">
    <source>
        <dbReference type="Proteomes" id="UP000092691"/>
    </source>
</evidence>
<dbReference type="InterPro" id="IPR057460">
    <property type="entry name" value="CAF17_C"/>
</dbReference>
<keyword evidence="1" id="KW-0809">Transit peptide</keyword>
<dbReference type="GO" id="GO:0008168">
    <property type="term" value="F:methyltransferase activity"/>
    <property type="evidence" value="ECO:0007669"/>
    <property type="project" value="UniProtKB-KW"/>
</dbReference>
<feature type="domain" description="CAF17 C-terminal" evidence="2">
    <location>
        <begin position="200"/>
        <end position="271"/>
    </location>
</feature>
<dbReference type="InterPro" id="IPR045179">
    <property type="entry name" value="YgfZ/GcvT"/>
</dbReference>
<dbReference type="InterPro" id="IPR017703">
    <property type="entry name" value="YgfZ/GCV_T_CS"/>
</dbReference>
<dbReference type="Pfam" id="PF25455">
    <property type="entry name" value="Beta-barrel_CAF17_C"/>
    <property type="match status" value="1"/>
</dbReference>
<dbReference type="AlphaFoldDB" id="A0A1B1CFV4"/>
<accession>A0A1B1CFV4</accession>
<dbReference type="GO" id="GO:0016226">
    <property type="term" value="P:iron-sulfur cluster assembly"/>
    <property type="evidence" value="ECO:0007669"/>
    <property type="project" value="TreeGrafter"/>
</dbReference>
<keyword evidence="3" id="KW-0808">Transferase</keyword>
<sequence>MPAVFLKDRSLLFVSGAEAQPFLQNLITTDIASLGADEARPGALLTPQGKILFDFMIWRDGDGYTIETDAGQRVGLLKRLTMYKLRAAVTLAPSTEEGVTVSWDEDAEGIRGSQGARDSRFTKAGVMLIRRPGKHGDGAEALYDALRISHGIVTSGSDFALQDAFPHDVLMDFNGGLSFRKGCYVGQEVVSRMQHRGTARRRVVTVSAATDLPETGTEITAAGKPVGTLGSVEGGNGLAIVRIDRAGAAMAAGTPLLAGNTPVSLVLPAWSGLVFPASADEASA</sequence>
<dbReference type="Gene3D" id="2.40.30.160">
    <property type="match status" value="1"/>
</dbReference>
<dbReference type="EMBL" id="CP016286">
    <property type="protein sequence ID" value="ANP88638.1"/>
    <property type="molecule type" value="Genomic_DNA"/>
</dbReference>
<dbReference type="OrthoDB" id="9796287at2"/>
<dbReference type="GO" id="GO:0032259">
    <property type="term" value="P:methylation"/>
    <property type="evidence" value="ECO:0007669"/>
    <property type="project" value="UniProtKB-KW"/>
</dbReference>
<gene>
    <name evidence="3" type="ORF">BA011_03450</name>
</gene>
<organism evidence="3 4">
    <name type="scientific">Rhizobium leguminosarum</name>
    <dbReference type="NCBI Taxonomy" id="384"/>
    <lineage>
        <taxon>Bacteria</taxon>
        <taxon>Pseudomonadati</taxon>
        <taxon>Pseudomonadota</taxon>
        <taxon>Alphaproteobacteria</taxon>
        <taxon>Hyphomicrobiales</taxon>
        <taxon>Rhizobiaceae</taxon>
        <taxon>Rhizobium/Agrobacterium group</taxon>
        <taxon>Rhizobium</taxon>
    </lineage>
</organism>
<reference evidence="3 4" key="1">
    <citation type="submission" date="2016-06" db="EMBL/GenBank/DDBJ databases">
        <title>Microsymbionts genomes from the relict species Vavilovia formosa.</title>
        <authorList>
            <person name="Chirak E."/>
            <person name="Kimeklis A."/>
            <person name="Andronov E."/>
        </authorList>
    </citation>
    <scope>NUCLEOTIDE SEQUENCE [LARGE SCALE GENOMIC DNA]</scope>
    <source>
        <strain evidence="3 4">Vaf10</strain>
    </source>
</reference>